<evidence type="ECO:0000259" key="1">
    <source>
        <dbReference type="SMART" id="SM00986"/>
    </source>
</evidence>
<comment type="caution">
    <text evidence="2">The sequence shown here is derived from an EMBL/GenBank/DDBJ whole genome shotgun (WGS) entry which is preliminary data.</text>
</comment>
<accession>A0A011NPJ2</accession>
<dbReference type="InterPro" id="IPR036895">
    <property type="entry name" value="Uracil-DNA_glycosylase-like_sf"/>
</dbReference>
<protein>
    <submittedName>
        <fullName evidence="2">DNA-deoxyinosine glycosylase</fullName>
    </submittedName>
</protein>
<dbReference type="EMBL" id="JFAX01000015">
    <property type="protein sequence ID" value="EXI66517.1"/>
    <property type="molecule type" value="Genomic_DNA"/>
</dbReference>
<dbReference type="Gene3D" id="3.40.470.10">
    <property type="entry name" value="Uracil-DNA glycosylase-like domain"/>
    <property type="match status" value="1"/>
</dbReference>
<name>A0A011NPJ2_9PROT</name>
<keyword evidence="3" id="KW-1185">Reference proteome</keyword>
<dbReference type="CDD" id="cd10032">
    <property type="entry name" value="UDG-F6_HDG"/>
    <property type="match status" value="1"/>
</dbReference>
<feature type="domain" description="Uracil-DNA glycosylase-like" evidence="1">
    <location>
        <begin position="13"/>
        <end position="162"/>
    </location>
</feature>
<dbReference type="InterPro" id="IPR026353">
    <property type="entry name" value="Hypoxan-DNA_Glyclase"/>
</dbReference>
<dbReference type="STRING" id="1454001.AW08_02631"/>
<gene>
    <name evidence="2" type="ORF">AW08_02631</name>
</gene>
<dbReference type="Pfam" id="PF03167">
    <property type="entry name" value="UDG"/>
    <property type="match status" value="1"/>
</dbReference>
<proteinExistence type="predicted"/>
<dbReference type="Proteomes" id="UP000020218">
    <property type="component" value="Unassembled WGS sequence"/>
</dbReference>
<dbReference type="SMART" id="SM00987">
    <property type="entry name" value="UreE_C"/>
    <property type="match status" value="1"/>
</dbReference>
<evidence type="ECO:0000313" key="3">
    <source>
        <dbReference type="Proteomes" id="UP000020218"/>
    </source>
</evidence>
<dbReference type="AlphaFoldDB" id="A0A011NPJ2"/>
<organism evidence="2 3">
    <name type="scientific">Candidatus Accumulibacter adjunctus</name>
    <dbReference type="NCBI Taxonomy" id="1454001"/>
    <lineage>
        <taxon>Bacteria</taxon>
        <taxon>Pseudomonadati</taxon>
        <taxon>Pseudomonadota</taxon>
        <taxon>Betaproteobacteria</taxon>
        <taxon>Candidatus Accumulibacter</taxon>
    </lineage>
</organism>
<reference evidence="2" key="1">
    <citation type="submission" date="2014-02" db="EMBL/GenBank/DDBJ databases">
        <title>Expanding our view of genomic diversity in Candidatus Accumulibacter clades.</title>
        <authorList>
            <person name="Skennerton C.T."/>
            <person name="Barr J.J."/>
            <person name="Slater F.R."/>
            <person name="Bond P.L."/>
            <person name="Tyson G.W."/>
        </authorList>
    </citation>
    <scope>NUCLEOTIDE SEQUENCE [LARGE SCALE GENOMIC DNA]</scope>
</reference>
<dbReference type="PATRIC" id="fig|1454001.3.peg.2679"/>
<sequence>MAAGRPELLSGLPPIIDAGVRTLILGSFPSPASLAAAHYYAHRQNQFWRLLEALFDEPLCVLDYAGKQQCLLRHRIGLWDVYRECRRRGALDAAIESAVANDFSRLPEVAPQLRCVCFNGQTAGRFAAWFRQQGYATQVLPSTSPAHTLAFADKLAAWRAAFADPRAAA</sequence>
<dbReference type="SUPFAM" id="SSF52141">
    <property type="entry name" value="Uracil-DNA glycosylase-like"/>
    <property type="match status" value="1"/>
</dbReference>
<dbReference type="SMART" id="SM00986">
    <property type="entry name" value="UDG"/>
    <property type="match status" value="1"/>
</dbReference>
<dbReference type="InterPro" id="IPR005122">
    <property type="entry name" value="Uracil-DNA_glycosylase-like"/>
</dbReference>
<dbReference type="NCBIfam" id="TIGR04274">
    <property type="entry name" value="hypoxanDNAglyco"/>
    <property type="match status" value="1"/>
</dbReference>
<evidence type="ECO:0000313" key="2">
    <source>
        <dbReference type="EMBL" id="EXI66517.1"/>
    </source>
</evidence>